<evidence type="ECO:0000256" key="1">
    <source>
        <dbReference type="SAM" id="Coils"/>
    </source>
</evidence>
<feature type="coiled-coil region" evidence="1">
    <location>
        <begin position="204"/>
        <end position="336"/>
    </location>
</feature>
<dbReference type="Proteomes" id="UP000324800">
    <property type="component" value="Unassembled WGS sequence"/>
</dbReference>
<evidence type="ECO:0000313" key="3">
    <source>
        <dbReference type="EMBL" id="KAA6364062.1"/>
    </source>
</evidence>
<comment type="caution">
    <text evidence="3">The sequence shown here is derived from an EMBL/GenBank/DDBJ whole genome shotgun (WGS) entry which is preliminary data.</text>
</comment>
<gene>
    <name evidence="3" type="ORF">EZS28_040411</name>
</gene>
<reference evidence="3 4" key="1">
    <citation type="submission" date="2019-03" db="EMBL/GenBank/DDBJ databases">
        <title>Single cell metagenomics reveals metabolic interactions within the superorganism composed of flagellate Streblomastix strix and complex community of Bacteroidetes bacteria on its surface.</title>
        <authorList>
            <person name="Treitli S.C."/>
            <person name="Kolisko M."/>
            <person name="Husnik F."/>
            <person name="Keeling P."/>
            <person name="Hampl V."/>
        </authorList>
    </citation>
    <scope>NUCLEOTIDE SEQUENCE [LARGE SCALE GENOMIC DNA]</scope>
    <source>
        <strain evidence="3">ST1C</strain>
    </source>
</reference>
<name>A0A5J4U226_9EUKA</name>
<feature type="transmembrane region" description="Helical" evidence="2">
    <location>
        <begin position="27"/>
        <end position="43"/>
    </location>
</feature>
<evidence type="ECO:0000256" key="2">
    <source>
        <dbReference type="SAM" id="Phobius"/>
    </source>
</evidence>
<evidence type="ECO:0000313" key="4">
    <source>
        <dbReference type="Proteomes" id="UP000324800"/>
    </source>
</evidence>
<keyword evidence="2" id="KW-1133">Transmembrane helix</keyword>
<dbReference type="EMBL" id="SNRW01022115">
    <property type="protein sequence ID" value="KAA6364062.1"/>
    <property type="molecule type" value="Genomic_DNA"/>
</dbReference>
<organism evidence="3 4">
    <name type="scientific">Streblomastix strix</name>
    <dbReference type="NCBI Taxonomy" id="222440"/>
    <lineage>
        <taxon>Eukaryota</taxon>
        <taxon>Metamonada</taxon>
        <taxon>Preaxostyla</taxon>
        <taxon>Oxymonadida</taxon>
        <taxon>Streblomastigidae</taxon>
        <taxon>Streblomastix</taxon>
    </lineage>
</organism>
<protein>
    <submittedName>
        <fullName evidence="3">Uncharacterized protein</fullName>
    </submittedName>
</protein>
<feature type="non-terminal residue" evidence="3">
    <location>
        <position position="393"/>
    </location>
</feature>
<proteinExistence type="predicted"/>
<keyword evidence="1" id="KW-0175">Coiled coil</keyword>
<keyword evidence="2" id="KW-0812">Transmembrane</keyword>
<sequence>MLSKITQKKQQQDFTHIWLMACNSRQILLRIVIIIMFSGQFAQNPKLVRKVIRKTTRAFFASQNKQISGICTGLTVSSAAAVGLIREESSLEICFILLFGLLMSPNESDSKTGMILMKEGIKNRKDFKHLLCGRGGLVGRIVMALLRYRTSQSSSRESSQRTPLHALLNALEVLQELVERNEQGWDQSETEDLIVELRITGECVKQNKNEKMKEKEKIEEKQEIKQEDIKEEIEDDEDDMNDGENILAKKSRNILQNLQANGFKEEKKMEKEQKRNLEIKLREYEEDKRISEEHARVAEQRAIVAEERIRISEVHVLELEQRIKVTEDRARDAEEIVQSAEYPINIRFAFENKYPNYIQLNEEDGRLCKATVKTKDDHLCLPINFVAIKGIIR</sequence>
<keyword evidence="2" id="KW-0472">Membrane</keyword>
<dbReference type="AlphaFoldDB" id="A0A5J4U226"/>
<accession>A0A5J4U226</accession>